<gene>
    <name evidence="3" type="ORF">SAMN05216223_113142</name>
</gene>
<feature type="region of interest" description="Disordered" evidence="1">
    <location>
        <begin position="1"/>
        <end position="23"/>
    </location>
</feature>
<dbReference type="Proteomes" id="UP000236754">
    <property type="component" value="Unassembled WGS sequence"/>
</dbReference>
<name>A0A1H6DAV8_9ACTN</name>
<evidence type="ECO:0000313" key="4">
    <source>
        <dbReference type="Proteomes" id="UP000236754"/>
    </source>
</evidence>
<sequence length="53" mass="5557">MRLMVQAPGRANSSSPSPPHPPVLLMGEHLSPITPVAALAVLLCVVSTQRART</sequence>
<dbReference type="AlphaFoldDB" id="A0A1H6DAV8"/>
<keyword evidence="2" id="KW-0472">Membrane</keyword>
<keyword evidence="2" id="KW-0812">Transmembrane</keyword>
<accession>A0A1H6DAV8</accession>
<proteinExistence type="predicted"/>
<evidence type="ECO:0000256" key="1">
    <source>
        <dbReference type="SAM" id="MobiDB-lite"/>
    </source>
</evidence>
<protein>
    <submittedName>
        <fullName evidence="3">Uncharacterized protein</fullName>
    </submittedName>
</protein>
<dbReference type="EMBL" id="FNVU01000013">
    <property type="protein sequence ID" value="SEG82400.1"/>
    <property type="molecule type" value="Genomic_DNA"/>
</dbReference>
<feature type="transmembrane region" description="Helical" evidence="2">
    <location>
        <begin position="29"/>
        <end position="48"/>
    </location>
</feature>
<reference evidence="3 4" key="1">
    <citation type="submission" date="2016-10" db="EMBL/GenBank/DDBJ databases">
        <authorList>
            <person name="de Groot N.N."/>
        </authorList>
    </citation>
    <scope>NUCLEOTIDE SEQUENCE [LARGE SCALE GENOMIC DNA]</scope>
    <source>
        <strain evidence="3 4">CGMCC 4.2023</strain>
    </source>
</reference>
<keyword evidence="2" id="KW-1133">Transmembrane helix</keyword>
<organism evidence="3 4">
    <name type="scientific">Actinacidiphila yanglinensis</name>
    <dbReference type="NCBI Taxonomy" id="310779"/>
    <lineage>
        <taxon>Bacteria</taxon>
        <taxon>Bacillati</taxon>
        <taxon>Actinomycetota</taxon>
        <taxon>Actinomycetes</taxon>
        <taxon>Kitasatosporales</taxon>
        <taxon>Streptomycetaceae</taxon>
        <taxon>Actinacidiphila</taxon>
    </lineage>
</organism>
<evidence type="ECO:0000256" key="2">
    <source>
        <dbReference type="SAM" id="Phobius"/>
    </source>
</evidence>
<evidence type="ECO:0000313" key="3">
    <source>
        <dbReference type="EMBL" id="SEG82400.1"/>
    </source>
</evidence>
<keyword evidence="4" id="KW-1185">Reference proteome</keyword>